<dbReference type="STRING" id="28885.EI16_08265"/>
<dbReference type="GO" id="GO:0003700">
    <property type="term" value="F:DNA-binding transcription factor activity"/>
    <property type="evidence" value="ECO:0007669"/>
    <property type="project" value="InterPro"/>
</dbReference>
<proteinExistence type="inferred from homology"/>
<dbReference type="Pfam" id="PF00126">
    <property type="entry name" value="HTH_1"/>
    <property type="match status" value="1"/>
</dbReference>
<dbReference type="EMBL" id="JMIU01000001">
    <property type="protein sequence ID" value="KDN96263.1"/>
    <property type="molecule type" value="Genomic_DNA"/>
</dbReference>
<keyword evidence="7" id="KW-1185">Reference proteome</keyword>
<evidence type="ECO:0000313" key="7">
    <source>
        <dbReference type="Proteomes" id="UP000027341"/>
    </source>
</evidence>
<name>A0A066ZR47_HYDMR</name>
<evidence type="ECO:0000259" key="5">
    <source>
        <dbReference type="PROSITE" id="PS50931"/>
    </source>
</evidence>
<dbReference type="AlphaFoldDB" id="A0A066ZR47"/>
<reference evidence="6 7" key="1">
    <citation type="submission" date="2014-04" db="EMBL/GenBank/DDBJ databases">
        <title>Draft genome sequence of Hydrogenovibrio marinus MH-110, a model organism for aerobic H2 metabolism.</title>
        <authorList>
            <person name="Cha H.J."/>
            <person name="Jo B.H."/>
            <person name="Hwang B.H."/>
        </authorList>
    </citation>
    <scope>NUCLEOTIDE SEQUENCE [LARGE SCALE GENOMIC DNA]</scope>
    <source>
        <strain evidence="6 7">MH-110</strain>
    </source>
</reference>
<dbReference type="InterPro" id="IPR000847">
    <property type="entry name" value="LysR_HTH_N"/>
</dbReference>
<dbReference type="Pfam" id="PF03466">
    <property type="entry name" value="LysR_substrate"/>
    <property type="match status" value="1"/>
</dbReference>
<dbReference type="InterPro" id="IPR036388">
    <property type="entry name" value="WH-like_DNA-bd_sf"/>
</dbReference>
<sequence length="303" mass="34391">MLEIKHLKTILSLAETHSVNISAQQLHMTQSALSHQIKLLESQLGQNLFERKSNPIRFTPAGETLLACAKEVLPKIQHTEQVLTAMEQGNLGRLLIGVDCHTCFDWLLPLVQSYQEKWQGVDLDILNVFGNNSGHNGEVTLAKLDKQELDLVITSDPEPSADRVFTPLFSYEQVCVFPPQHTFAQKAVLLPEDFKDQTLIVYPVDKQKLDIFRRFLNPASINPAEIRHSQLTVMMLQNVALNRGVCILPKWLIKTLPEFSHLPTKPLGKDGLWSTLYAANRRSEQRLPYIEDFIHLIADNMNP</sequence>
<dbReference type="PANTHER" id="PTHR30126">
    <property type="entry name" value="HTH-TYPE TRANSCRIPTIONAL REGULATOR"/>
    <property type="match status" value="1"/>
</dbReference>
<dbReference type="PROSITE" id="PS50931">
    <property type="entry name" value="HTH_LYSR"/>
    <property type="match status" value="1"/>
</dbReference>
<dbReference type="SUPFAM" id="SSF53850">
    <property type="entry name" value="Periplasmic binding protein-like II"/>
    <property type="match status" value="1"/>
</dbReference>
<dbReference type="Gene3D" id="3.40.190.10">
    <property type="entry name" value="Periplasmic binding protein-like II"/>
    <property type="match status" value="1"/>
</dbReference>
<evidence type="ECO:0000256" key="4">
    <source>
        <dbReference type="ARBA" id="ARBA00023163"/>
    </source>
</evidence>
<feature type="domain" description="HTH lysR-type" evidence="5">
    <location>
        <begin position="2"/>
        <end position="59"/>
    </location>
</feature>
<protein>
    <submittedName>
        <fullName evidence="6">LysR family transcriptional regulator</fullName>
    </submittedName>
</protein>
<gene>
    <name evidence="6" type="ORF">EI16_08265</name>
</gene>
<dbReference type="Proteomes" id="UP000027341">
    <property type="component" value="Unassembled WGS sequence"/>
</dbReference>
<dbReference type="InterPro" id="IPR005119">
    <property type="entry name" value="LysR_subst-bd"/>
</dbReference>
<dbReference type="PRINTS" id="PR00039">
    <property type="entry name" value="HTHLYSR"/>
</dbReference>
<dbReference type="InterPro" id="IPR036390">
    <property type="entry name" value="WH_DNA-bd_sf"/>
</dbReference>
<comment type="similarity">
    <text evidence="1">Belongs to the LysR transcriptional regulatory family.</text>
</comment>
<evidence type="ECO:0000256" key="1">
    <source>
        <dbReference type="ARBA" id="ARBA00009437"/>
    </source>
</evidence>
<dbReference type="GO" id="GO:0000976">
    <property type="term" value="F:transcription cis-regulatory region binding"/>
    <property type="evidence" value="ECO:0007669"/>
    <property type="project" value="TreeGrafter"/>
</dbReference>
<keyword evidence="4" id="KW-0804">Transcription</keyword>
<organism evidence="6 7">
    <name type="scientific">Hydrogenovibrio marinus</name>
    <dbReference type="NCBI Taxonomy" id="28885"/>
    <lineage>
        <taxon>Bacteria</taxon>
        <taxon>Pseudomonadati</taxon>
        <taxon>Pseudomonadota</taxon>
        <taxon>Gammaproteobacteria</taxon>
        <taxon>Thiotrichales</taxon>
        <taxon>Piscirickettsiaceae</taxon>
        <taxon>Hydrogenovibrio</taxon>
    </lineage>
</organism>
<dbReference type="FunFam" id="1.10.10.10:FF:000001">
    <property type="entry name" value="LysR family transcriptional regulator"/>
    <property type="match status" value="1"/>
</dbReference>
<comment type="caution">
    <text evidence="6">The sequence shown here is derived from an EMBL/GenBank/DDBJ whole genome shotgun (WGS) entry which is preliminary data.</text>
</comment>
<dbReference type="RefSeq" id="WP_029912071.1">
    <property type="nucleotide sequence ID" value="NZ_AP020335.1"/>
</dbReference>
<evidence type="ECO:0000313" key="6">
    <source>
        <dbReference type="EMBL" id="KDN96263.1"/>
    </source>
</evidence>
<dbReference type="SUPFAM" id="SSF46785">
    <property type="entry name" value="Winged helix' DNA-binding domain"/>
    <property type="match status" value="1"/>
</dbReference>
<keyword evidence="2" id="KW-0805">Transcription regulation</keyword>
<dbReference type="Gene3D" id="1.10.10.10">
    <property type="entry name" value="Winged helix-like DNA-binding domain superfamily/Winged helix DNA-binding domain"/>
    <property type="match status" value="1"/>
</dbReference>
<accession>A0A066ZR47</accession>
<keyword evidence="3" id="KW-0238">DNA-binding</keyword>
<evidence type="ECO:0000256" key="2">
    <source>
        <dbReference type="ARBA" id="ARBA00023015"/>
    </source>
</evidence>
<dbReference type="PANTHER" id="PTHR30126:SF25">
    <property type="entry name" value="HTH-TYPE TRANSCRIPTIONAL REGULATOR METR"/>
    <property type="match status" value="1"/>
</dbReference>
<evidence type="ECO:0000256" key="3">
    <source>
        <dbReference type="ARBA" id="ARBA00023125"/>
    </source>
</evidence>